<dbReference type="Proteomes" id="UP000310032">
    <property type="component" value="Unassembled WGS sequence"/>
</dbReference>
<dbReference type="Pfam" id="PF13595">
    <property type="entry name" value="DUF4138"/>
    <property type="match status" value="2"/>
</dbReference>
<accession>A0A4S2EJI7</accession>
<name>A0A4S2EJI7_PARDI</name>
<dbReference type="RefSeq" id="WP_135959600.1">
    <property type="nucleotide sequence ID" value="NZ_SRYM01000046.1"/>
</dbReference>
<dbReference type="NCBIfam" id="TIGR03780">
    <property type="entry name" value="Bac_Flav_CT_N"/>
    <property type="match status" value="1"/>
</dbReference>
<proteinExistence type="predicted"/>
<dbReference type="AlphaFoldDB" id="A0A4S2EJI7"/>
<comment type="caution">
    <text evidence="1">The sequence shown here is derived from an EMBL/GenBank/DDBJ whole genome shotgun (WGS) entry which is preliminary data.</text>
</comment>
<protein>
    <submittedName>
        <fullName evidence="1">Conjugative transposon protein TraN</fullName>
    </submittedName>
</protein>
<reference evidence="1 2" key="1">
    <citation type="submission" date="2019-04" db="EMBL/GenBank/DDBJ databases">
        <title>Microbes associate with the intestines of laboratory mice.</title>
        <authorList>
            <person name="Navarre W."/>
            <person name="Wong E."/>
            <person name="Huang K."/>
            <person name="Tropini C."/>
            <person name="Ng K."/>
            <person name="Yu B."/>
        </authorList>
    </citation>
    <scope>NUCLEOTIDE SEQUENCE [LARGE SCALE GENOMIC DNA]</scope>
    <source>
        <strain evidence="1 2">NM39_I3</strain>
    </source>
</reference>
<gene>
    <name evidence="1" type="primary">traN</name>
    <name evidence="1" type="ORF">E5342_13990</name>
</gene>
<organism evidence="1 2">
    <name type="scientific">Parabacteroides distasonis</name>
    <dbReference type="NCBI Taxonomy" id="823"/>
    <lineage>
        <taxon>Bacteria</taxon>
        <taxon>Pseudomonadati</taxon>
        <taxon>Bacteroidota</taxon>
        <taxon>Bacteroidia</taxon>
        <taxon>Bacteroidales</taxon>
        <taxon>Tannerellaceae</taxon>
        <taxon>Parabacteroides</taxon>
    </lineage>
</organism>
<sequence length="365" mass="41923">MKTLYIILLILTALPCRSQLRPVESKEICVNYSKTIHLIFPTPIKYSKSVTDFVVVDNPENVPKILRIKANQKSFSRKTTVSVATEGGYFYSFNVSYSDTLEHTNYFLPEMSSITPDTIFINEVSQTHLIAPEKIIYIDFGDTCIKVDKAEKTENIIRMIATSGTVQGFPKQTNLSLATTDGKFYTYDVDFRQDPEAFVYEIGEQQPDKKANVILSDNIIPAVERDSVMKAVYTARRQIFNKGIIKNKITFSINNLNIYNNLLLFTFEIENKSRIPYDIDYIRYFIVDKKTAKLTASQEVDQTVLFSEYYTPRVEGRKNLKYVVAFSKFTIPDEKVFRIEINEKNGGRHILFDLENSDLSNVEGI</sequence>
<evidence type="ECO:0000313" key="2">
    <source>
        <dbReference type="Proteomes" id="UP000310032"/>
    </source>
</evidence>
<dbReference type="InterPro" id="IPR022298">
    <property type="entry name" value="Conjug_transposon_TraN"/>
</dbReference>
<dbReference type="EMBL" id="SRYM01000046">
    <property type="protein sequence ID" value="TGY55572.1"/>
    <property type="molecule type" value="Genomic_DNA"/>
</dbReference>
<evidence type="ECO:0000313" key="1">
    <source>
        <dbReference type="EMBL" id="TGY55572.1"/>
    </source>
</evidence>